<accession>A0A4Y7Q4E3</accession>
<keyword evidence="1" id="KW-1133">Transmembrane helix</keyword>
<evidence type="ECO:0000313" key="3">
    <source>
        <dbReference type="Proteomes" id="UP000294933"/>
    </source>
</evidence>
<evidence type="ECO:0000256" key="1">
    <source>
        <dbReference type="SAM" id="Phobius"/>
    </source>
</evidence>
<dbReference type="EMBL" id="ML170175">
    <property type="protein sequence ID" value="TDL22444.1"/>
    <property type="molecule type" value="Genomic_DNA"/>
</dbReference>
<proteinExistence type="predicted"/>
<protein>
    <submittedName>
        <fullName evidence="2">Uncharacterized protein</fullName>
    </submittedName>
</protein>
<gene>
    <name evidence="2" type="ORF">BD410DRAFT_262560</name>
</gene>
<keyword evidence="3" id="KW-1185">Reference proteome</keyword>
<dbReference type="Proteomes" id="UP000294933">
    <property type="component" value="Unassembled WGS sequence"/>
</dbReference>
<evidence type="ECO:0000313" key="2">
    <source>
        <dbReference type="EMBL" id="TDL22444.1"/>
    </source>
</evidence>
<sequence>MCAAALGIWVFQYQYHSYTTPHKLVARINDCYALGDQSSARSVVFRNVCLMLQSALLLPVVNLALLAVFTAAFKFAIFIPLRLYQLRTSVQRKNRHQARCEVIIHSAMFLGVG</sequence>
<reference evidence="2 3" key="1">
    <citation type="submission" date="2018-06" db="EMBL/GenBank/DDBJ databases">
        <title>A transcriptomic atlas of mushroom development highlights an independent origin of complex multicellularity.</title>
        <authorList>
            <consortium name="DOE Joint Genome Institute"/>
            <person name="Krizsan K."/>
            <person name="Almasi E."/>
            <person name="Merenyi Z."/>
            <person name="Sahu N."/>
            <person name="Viragh M."/>
            <person name="Koszo T."/>
            <person name="Mondo S."/>
            <person name="Kiss B."/>
            <person name="Balint B."/>
            <person name="Kues U."/>
            <person name="Barry K."/>
            <person name="Hegedus J.C."/>
            <person name="Henrissat B."/>
            <person name="Johnson J."/>
            <person name="Lipzen A."/>
            <person name="Ohm R."/>
            <person name="Nagy I."/>
            <person name="Pangilinan J."/>
            <person name="Yan J."/>
            <person name="Xiong Y."/>
            <person name="Grigoriev I.V."/>
            <person name="Hibbett D.S."/>
            <person name="Nagy L.G."/>
        </authorList>
    </citation>
    <scope>NUCLEOTIDE SEQUENCE [LARGE SCALE GENOMIC DNA]</scope>
    <source>
        <strain evidence="2 3">SZMC22713</strain>
    </source>
</reference>
<name>A0A4Y7Q4E3_9AGAM</name>
<keyword evidence="1" id="KW-0812">Transmembrane</keyword>
<organism evidence="2 3">
    <name type="scientific">Rickenella mellea</name>
    <dbReference type="NCBI Taxonomy" id="50990"/>
    <lineage>
        <taxon>Eukaryota</taxon>
        <taxon>Fungi</taxon>
        <taxon>Dikarya</taxon>
        <taxon>Basidiomycota</taxon>
        <taxon>Agaricomycotina</taxon>
        <taxon>Agaricomycetes</taxon>
        <taxon>Hymenochaetales</taxon>
        <taxon>Rickenellaceae</taxon>
        <taxon>Rickenella</taxon>
    </lineage>
</organism>
<dbReference type="VEuPathDB" id="FungiDB:BD410DRAFT_262560"/>
<feature type="transmembrane region" description="Helical" evidence="1">
    <location>
        <begin position="60"/>
        <end position="84"/>
    </location>
</feature>
<keyword evidence="1" id="KW-0472">Membrane</keyword>
<dbReference type="AlphaFoldDB" id="A0A4Y7Q4E3"/>